<dbReference type="EMBL" id="FOYW01000001">
    <property type="protein sequence ID" value="SFR44790.1"/>
    <property type="molecule type" value="Genomic_DNA"/>
</dbReference>
<dbReference type="PANTHER" id="PTHR11516">
    <property type="entry name" value="PYRUVATE DEHYDROGENASE E1 COMPONENT, ALPHA SUBUNIT BACTERIAL AND ORGANELLAR"/>
    <property type="match status" value="1"/>
</dbReference>
<keyword evidence="2" id="KW-0560">Oxidoreductase</keyword>
<organism evidence="5 6">
    <name type="scientific">Marinobacter daqiaonensis</name>
    <dbReference type="NCBI Taxonomy" id="650891"/>
    <lineage>
        <taxon>Bacteria</taxon>
        <taxon>Pseudomonadati</taxon>
        <taxon>Pseudomonadota</taxon>
        <taxon>Gammaproteobacteria</taxon>
        <taxon>Pseudomonadales</taxon>
        <taxon>Marinobacteraceae</taxon>
        <taxon>Marinobacter</taxon>
    </lineage>
</organism>
<dbReference type="InterPro" id="IPR029061">
    <property type="entry name" value="THDP-binding"/>
</dbReference>
<protein>
    <submittedName>
        <fullName evidence="5">Pyruvate dehydrogenase E1 component alpha subunit</fullName>
    </submittedName>
</protein>
<dbReference type="Pfam" id="PF00676">
    <property type="entry name" value="E1_dh"/>
    <property type="match status" value="1"/>
</dbReference>
<sequence>MRDTPINHPQPRLRGLDTMMLIRAYEERLALMQQNNGVPGTCTSVGQEACAVGVLGALDSRDRIITNHRSAAHLLARGADPGRLMAEVLGRVDGYCGGHSGSLHVSARELGVVLTSTIVGGGLSLAPGVALAQKMGQGEEGGVVVVFFGDGAACEGILHESLNLAVQWQLPLLFVCENNQWQAYVHRLETMADDAIYRWACGHGLDTQRIDGNDSDLVLEAARQAVGAIRADGRPRFLELLTYRQRGHLEPDDLAYVDQVERQRWLKRDPIALMQARLKAEGLLQDKELRTIEEQIHRQTDTAQAFAEASPWPDPQKLLQHVYAG</sequence>
<dbReference type="GO" id="GO:0004739">
    <property type="term" value="F:pyruvate dehydrogenase (acetyl-transferring) activity"/>
    <property type="evidence" value="ECO:0007669"/>
    <property type="project" value="TreeGrafter"/>
</dbReference>
<evidence type="ECO:0000256" key="2">
    <source>
        <dbReference type="ARBA" id="ARBA00023002"/>
    </source>
</evidence>
<dbReference type="PANTHER" id="PTHR11516:SF60">
    <property type="entry name" value="PYRUVATE DEHYDROGENASE E1 COMPONENT SUBUNIT ALPHA"/>
    <property type="match status" value="1"/>
</dbReference>
<evidence type="ECO:0000259" key="4">
    <source>
        <dbReference type="Pfam" id="PF00676"/>
    </source>
</evidence>
<dbReference type="InterPro" id="IPR001017">
    <property type="entry name" value="DH_E1"/>
</dbReference>
<dbReference type="SUPFAM" id="SSF52518">
    <property type="entry name" value="Thiamin diphosphate-binding fold (THDP-binding)"/>
    <property type="match status" value="1"/>
</dbReference>
<evidence type="ECO:0000313" key="6">
    <source>
        <dbReference type="Proteomes" id="UP000198644"/>
    </source>
</evidence>
<evidence type="ECO:0000256" key="3">
    <source>
        <dbReference type="ARBA" id="ARBA00023052"/>
    </source>
</evidence>
<feature type="domain" description="Dehydrogenase E1 component" evidence="4">
    <location>
        <begin position="18"/>
        <end position="315"/>
    </location>
</feature>
<dbReference type="CDD" id="cd02000">
    <property type="entry name" value="TPP_E1_PDC_ADC_BCADC"/>
    <property type="match status" value="1"/>
</dbReference>
<name>A0A1I6GRI5_9GAMM</name>
<evidence type="ECO:0000313" key="5">
    <source>
        <dbReference type="EMBL" id="SFR44790.1"/>
    </source>
</evidence>
<dbReference type="AlphaFoldDB" id="A0A1I6GRI5"/>
<keyword evidence="5" id="KW-0670">Pyruvate</keyword>
<evidence type="ECO:0000256" key="1">
    <source>
        <dbReference type="ARBA" id="ARBA00001964"/>
    </source>
</evidence>
<dbReference type="STRING" id="650891.SAMN05216203_0404"/>
<proteinExistence type="predicted"/>
<reference evidence="5 6" key="1">
    <citation type="submission" date="2016-10" db="EMBL/GenBank/DDBJ databases">
        <authorList>
            <person name="de Groot N.N."/>
        </authorList>
    </citation>
    <scope>NUCLEOTIDE SEQUENCE [LARGE SCALE GENOMIC DNA]</scope>
    <source>
        <strain evidence="5 6">CGMCC 1.9167</strain>
    </source>
</reference>
<keyword evidence="6" id="KW-1185">Reference proteome</keyword>
<dbReference type="GO" id="GO:0006086">
    <property type="term" value="P:pyruvate decarboxylation to acetyl-CoA"/>
    <property type="evidence" value="ECO:0007669"/>
    <property type="project" value="TreeGrafter"/>
</dbReference>
<dbReference type="Proteomes" id="UP000198644">
    <property type="component" value="Unassembled WGS sequence"/>
</dbReference>
<dbReference type="Gene3D" id="3.40.50.970">
    <property type="match status" value="1"/>
</dbReference>
<comment type="cofactor">
    <cofactor evidence="1">
        <name>thiamine diphosphate</name>
        <dbReference type="ChEBI" id="CHEBI:58937"/>
    </cofactor>
</comment>
<dbReference type="InterPro" id="IPR050642">
    <property type="entry name" value="PDH_E1_Alpha_Subunit"/>
</dbReference>
<keyword evidence="3" id="KW-0786">Thiamine pyrophosphate</keyword>
<gene>
    <name evidence="5" type="ORF">SAMN05216203_0404</name>
</gene>
<accession>A0A1I6GRI5</accession>